<dbReference type="EMBL" id="UOES01000579">
    <property type="protein sequence ID" value="VAW29480.1"/>
    <property type="molecule type" value="Genomic_DNA"/>
</dbReference>
<name>A0A3B0UK33_9ZZZZ</name>
<organism evidence="2">
    <name type="scientific">hydrothermal vent metagenome</name>
    <dbReference type="NCBI Taxonomy" id="652676"/>
    <lineage>
        <taxon>unclassified sequences</taxon>
        <taxon>metagenomes</taxon>
        <taxon>ecological metagenomes</taxon>
    </lineage>
</organism>
<keyword evidence="1" id="KW-1133">Transmembrane helix</keyword>
<sequence>MKKVNYLIDFIFFVLAIYLLESKPETPMYKIDFPTVNQNLE</sequence>
<gene>
    <name evidence="2" type="ORF">MNBD_BACTEROID06-1770</name>
</gene>
<keyword evidence="1" id="KW-0472">Membrane</keyword>
<dbReference type="AlphaFoldDB" id="A0A3B0UK33"/>
<accession>A0A3B0UK33</accession>
<reference evidence="2" key="1">
    <citation type="submission" date="2018-06" db="EMBL/GenBank/DDBJ databases">
        <authorList>
            <person name="Zhirakovskaya E."/>
        </authorList>
    </citation>
    <scope>NUCLEOTIDE SEQUENCE</scope>
</reference>
<feature type="transmembrane region" description="Helical" evidence="1">
    <location>
        <begin position="6"/>
        <end position="21"/>
    </location>
</feature>
<feature type="non-terminal residue" evidence="2">
    <location>
        <position position="41"/>
    </location>
</feature>
<proteinExistence type="predicted"/>
<evidence type="ECO:0000313" key="2">
    <source>
        <dbReference type="EMBL" id="VAW29480.1"/>
    </source>
</evidence>
<evidence type="ECO:0000256" key="1">
    <source>
        <dbReference type="SAM" id="Phobius"/>
    </source>
</evidence>
<keyword evidence="1" id="KW-0812">Transmembrane</keyword>
<protein>
    <submittedName>
        <fullName evidence="2">Uncharacterized protein</fullName>
    </submittedName>
</protein>